<organism evidence="2 3">
    <name type="scientific">Bacillus cereus</name>
    <dbReference type="NCBI Taxonomy" id="1396"/>
    <lineage>
        <taxon>Bacteria</taxon>
        <taxon>Bacillati</taxon>
        <taxon>Bacillota</taxon>
        <taxon>Bacilli</taxon>
        <taxon>Bacillales</taxon>
        <taxon>Bacillaceae</taxon>
        <taxon>Bacillus</taxon>
        <taxon>Bacillus cereus group</taxon>
    </lineage>
</organism>
<evidence type="ECO:0000313" key="3">
    <source>
        <dbReference type="Proteomes" id="UP000226357"/>
    </source>
</evidence>
<dbReference type="AlphaFoldDB" id="A0AA44QA42"/>
<proteinExistence type="predicted"/>
<evidence type="ECO:0000313" key="2">
    <source>
        <dbReference type="EMBL" id="PFS00972.1"/>
    </source>
</evidence>
<protein>
    <recommendedName>
        <fullName evidence="1">Protein NO VEIN C-terminal domain-containing protein</fullName>
    </recommendedName>
</protein>
<dbReference type="Pfam" id="PF13020">
    <property type="entry name" value="NOV_C"/>
    <property type="match status" value="1"/>
</dbReference>
<reference evidence="2 3" key="1">
    <citation type="submission" date="2017-09" db="EMBL/GenBank/DDBJ databases">
        <title>Large-scale bioinformatics analysis of Bacillus genomes uncovers conserved roles of natural products in bacterial physiology.</title>
        <authorList>
            <consortium name="Agbiome Team Llc"/>
            <person name="Bleich R.M."/>
            <person name="Grubbs K.J."/>
            <person name="Santa Maria K.C."/>
            <person name="Allen S.E."/>
            <person name="Farag S."/>
            <person name="Shank E.A."/>
            <person name="Bowers A."/>
        </authorList>
    </citation>
    <scope>NUCLEOTIDE SEQUENCE [LARGE SCALE GENOMIC DNA]</scope>
    <source>
        <strain evidence="2 3">AFS067272</strain>
    </source>
</reference>
<dbReference type="InterPro" id="IPR024975">
    <property type="entry name" value="NOV_C"/>
</dbReference>
<feature type="domain" description="Protein NO VEIN C-terminal" evidence="1">
    <location>
        <begin position="236"/>
        <end position="330"/>
    </location>
</feature>
<gene>
    <name evidence="2" type="ORF">COK38_12445</name>
</gene>
<dbReference type="EMBL" id="NVBO01000096">
    <property type="protein sequence ID" value="PFS00972.1"/>
    <property type="molecule type" value="Genomic_DNA"/>
</dbReference>
<evidence type="ECO:0000259" key="1">
    <source>
        <dbReference type="Pfam" id="PF13020"/>
    </source>
</evidence>
<comment type="caution">
    <text evidence="2">The sequence shown here is derived from an EMBL/GenBank/DDBJ whole genome shotgun (WGS) entry which is preliminary data.</text>
</comment>
<sequence length="355" mass="41977">MISMELTKIENFIGKIEDEAPRCIKTSVGHNKLIFNLLTEEDYYDAESSLEYKVNINGKERVFQMQYWEYNDQKYRFEIRTPNVRAYQITCFHFNLLGFLTNQEIINIEQVVKVSGQNSSEENKKIKNTACELLIQEGLLVQRGSKAQRWHIGTYNTRENAWMYGQNTEGFIKNFLKVAVIMAHARGNRGFSLVEDDNQENIKEFESQYPKKLKRIVDPKYFKLVREEWERIGLDGEKYILNKEKQRLIKEGREDLAKKIIHISLEDCAAGYDIRSFEVDGRPRFIECKTTTGERNKFELSANEWNTARRYREQYYIYQVKQIYNNPIIKKIQDPFGKGEEKKLKVEPSAFVVTF</sequence>
<name>A0AA44QA42_BACCE</name>
<dbReference type="Proteomes" id="UP000226357">
    <property type="component" value="Unassembled WGS sequence"/>
</dbReference>
<accession>A0AA44QA42</accession>